<name>A0A1H4AK70_9BACT</name>
<dbReference type="InterPro" id="IPR003830">
    <property type="entry name" value="ComA_synth"/>
</dbReference>
<dbReference type="AlphaFoldDB" id="A0A1H4AK70"/>
<evidence type="ECO:0000256" key="2">
    <source>
        <dbReference type="SAM" id="MobiDB-lite"/>
    </source>
</evidence>
<evidence type="ECO:0000313" key="4">
    <source>
        <dbReference type="Proteomes" id="UP000199041"/>
    </source>
</evidence>
<comment type="similarity">
    <text evidence="1">Belongs to the phosphosulfolactate synthase family.</text>
</comment>
<evidence type="ECO:0000256" key="1">
    <source>
        <dbReference type="ARBA" id="ARBA00010424"/>
    </source>
</evidence>
<feature type="region of interest" description="Disordered" evidence="2">
    <location>
        <begin position="269"/>
        <end position="294"/>
    </location>
</feature>
<dbReference type="InterPro" id="IPR036112">
    <property type="entry name" value="ComA_synth_sf"/>
</dbReference>
<protein>
    <submittedName>
        <fullName evidence="3">Phosphosulfolactate synthase</fullName>
    </submittedName>
</protein>
<keyword evidence="4" id="KW-1185">Reference proteome</keyword>
<dbReference type="Gene3D" id="3.20.20.70">
    <property type="entry name" value="Aldolase class I"/>
    <property type="match status" value="1"/>
</dbReference>
<dbReference type="OrthoDB" id="7809088at2"/>
<dbReference type="Proteomes" id="UP000199041">
    <property type="component" value="Unassembled WGS sequence"/>
</dbReference>
<dbReference type="SUPFAM" id="SSF102110">
    <property type="entry name" value="(2r)-phospho-3-sulfolactate synthase ComA"/>
    <property type="match status" value="1"/>
</dbReference>
<dbReference type="STRING" id="551991.SAMN05192529_11537"/>
<sequence>MYNFELPGLPQRTIKSRESGITMVMDKGLSLRQAEDLISRSDDYTDIVKLGFGTSIITKELDKKLSLYHEAGIKTYFGGTLFEAFIIRGMFDEYRKLIGKYKMACVEVSDGSIEMNHDQKCHYIQQLSKDFIVLSEVGSKEEGIMIRPNLWISMMNKELEAGAWKVIAEARESGTVGIYRPNGNAHVALVNKILKNVPKDSILWEAPNKSQQAWFISLLGPNVNLGNIAPEDVIPLETLRIGLRGDTFKQFVPIERQKAAVGRASECKNQINTSKKASKSTKANPTVKLTPKNL</sequence>
<accession>A0A1H4AK70</accession>
<evidence type="ECO:0000313" key="3">
    <source>
        <dbReference type="EMBL" id="SEA36315.1"/>
    </source>
</evidence>
<proteinExistence type="inferred from homology"/>
<dbReference type="Pfam" id="PF02679">
    <property type="entry name" value="ComA"/>
    <property type="match status" value="1"/>
</dbReference>
<organism evidence="3 4">
    <name type="scientific">Arachidicoccus rhizosphaerae</name>
    <dbReference type="NCBI Taxonomy" id="551991"/>
    <lineage>
        <taxon>Bacteria</taxon>
        <taxon>Pseudomonadati</taxon>
        <taxon>Bacteroidota</taxon>
        <taxon>Chitinophagia</taxon>
        <taxon>Chitinophagales</taxon>
        <taxon>Chitinophagaceae</taxon>
        <taxon>Arachidicoccus</taxon>
    </lineage>
</organism>
<dbReference type="RefSeq" id="WP_091399169.1">
    <property type="nucleotide sequence ID" value="NZ_FNQY01000015.1"/>
</dbReference>
<gene>
    <name evidence="3" type="ORF">SAMN05192529_11537</name>
</gene>
<reference evidence="3 4" key="1">
    <citation type="submission" date="2016-10" db="EMBL/GenBank/DDBJ databases">
        <authorList>
            <person name="de Groot N.N."/>
        </authorList>
    </citation>
    <scope>NUCLEOTIDE SEQUENCE [LARGE SCALE GENOMIC DNA]</scope>
    <source>
        <strain evidence="3 4">Vu-144</strain>
    </source>
</reference>
<dbReference type="InterPro" id="IPR013785">
    <property type="entry name" value="Aldolase_TIM"/>
</dbReference>
<dbReference type="EMBL" id="FNQY01000015">
    <property type="protein sequence ID" value="SEA36315.1"/>
    <property type="molecule type" value="Genomic_DNA"/>
</dbReference>